<protein>
    <submittedName>
        <fullName evidence="2">Uncharacterized protein</fullName>
    </submittedName>
</protein>
<keyword evidence="3" id="KW-1185">Reference proteome</keyword>
<comment type="caution">
    <text evidence="2">The sequence shown here is derived from an EMBL/GenBank/DDBJ whole genome shotgun (WGS) entry which is preliminary data.</text>
</comment>
<evidence type="ECO:0000256" key="1">
    <source>
        <dbReference type="SAM" id="MobiDB-lite"/>
    </source>
</evidence>
<dbReference type="RefSeq" id="WP_346031240.1">
    <property type="nucleotide sequence ID" value="NZ_BAABHV010000001.1"/>
</dbReference>
<feature type="compositionally biased region" description="Basic and acidic residues" evidence="1">
    <location>
        <begin position="93"/>
        <end position="106"/>
    </location>
</feature>
<dbReference type="EMBL" id="BAABHV010000001">
    <property type="protein sequence ID" value="GAA5046310.1"/>
    <property type="molecule type" value="Genomic_DNA"/>
</dbReference>
<evidence type="ECO:0000313" key="3">
    <source>
        <dbReference type="Proteomes" id="UP001500518"/>
    </source>
</evidence>
<name>A0ABP9JWQ6_9SPHN</name>
<feature type="compositionally biased region" description="Basic and acidic residues" evidence="1">
    <location>
        <begin position="71"/>
        <end position="83"/>
    </location>
</feature>
<gene>
    <name evidence="2" type="ORF">GCM10023208_01630</name>
</gene>
<evidence type="ECO:0000313" key="2">
    <source>
        <dbReference type="EMBL" id="GAA5046310.1"/>
    </source>
</evidence>
<feature type="region of interest" description="Disordered" evidence="1">
    <location>
        <begin position="66"/>
        <end position="112"/>
    </location>
</feature>
<organism evidence="2 3">
    <name type="scientific">Erythrobacter westpacificensis</name>
    <dbReference type="NCBI Taxonomy" id="1055231"/>
    <lineage>
        <taxon>Bacteria</taxon>
        <taxon>Pseudomonadati</taxon>
        <taxon>Pseudomonadota</taxon>
        <taxon>Alphaproteobacteria</taxon>
        <taxon>Sphingomonadales</taxon>
        <taxon>Erythrobacteraceae</taxon>
        <taxon>Erythrobacter/Porphyrobacter group</taxon>
        <taxon>Erythrobacter</taxon>
    </lineage>
</organism>
<proteinExistence type="predicted"/>
<sequence length="112" mass="12127">MFEGKPIPAPDSRISAADETVESTLCELSWADLTARLSAARELRAELAQSDEAVLASFNAHSARHIASQHEGFRHDDGQRDVNPDDLGNGKGHAAEHEPRADRETPATRGNT</sequence>
<accession>A0ABP9JWQ6</accession>
<reference evidence="3" key="1">
    <citation type="journal article" date="2019" name="Int. J. Syst. Evol. Microbiol.">
        <title>The Global Catalogue of Microorganisms (GCM) 10K type strain sequencing project: providing services to taxonomists for standard genome sequencing and annotation.</title>
        <authorList>
            <consortium name="The Broad Institute Genomics Platform"/>
            <consortium name="The Broad Institute Genome Sequencing Center for Infectious Disease"/>
            <person name="Wu L."/>
            <person name="Ma J."/>
        </authorList>
    </citation>
    <scope>NUCLEOTIDE SEQUENCE [LARGE SCALE GENOMIC DNA]</scope>
    <source>
        <strain evidence="3">JCM 18014</strain>
    </source>
</reference>
<dbReference type="Proteomes" id="UP001500518">
    <property type="component" value="Unassembled WGS sequence"/>
</dbReference>